<keyword evidence="3 9" id="KW-0812">Transmembrane</keyword>
<evidence type="ECO:0000256" key="9">
    <source>
        <dbReference type="SAM" id="Phobius"/>
    </source>
</evidence>
<dbReference type="AlphaFoldDB" id="L1JLT8"/>
<evidence type="ECO:0000256" key="5">
    <source>
        <dbReference type="ARBA" id="ARBA00023065"/>
    </source>
</evidence>
<name>L1JLT8_GUITC</name>
<dbReference type="Gene3D" id="1.10.3080.10">
    <property type="entry name" value="Clc chloride channel"/>
    <property type="match status" value="1"/>
</dbReference>
<dbReference type="PANTHER" id="PTHR45711">
    <property type="entry name" value="CHLORIDE CHANNEL PROTEIN"/>
    <property type="match status" value="1"/>
</dbReference>
<keyword evidence="6 9" id="KW-0472">Membrane</keyword>
<dbReference type="PaxDb" id="55529-EKX49110"/>
<protein>
    <recommendedName>
        <fullName evidence="13">Chloride channel protein</fullName>
    </recommendedName>
</protein>
<feature type="transmembrane region" description="Helical" evidence="9">
    <location>
        <begin position="367"/>
        <end position="390"/>
    </location>
</feature>
<dbReference type="InterPro" id="IPR001807">
    <property type="entry name" value="ClC"/>
</dbReference>
<keyword evidence="12" id="KW-1185">Reference proteome</keyword>
<reference evidence="11" key="3">
    <citation type="submission" date="2015-06" db="UniProtKB">
        <authorList>
            <consortium name="EnsemblProtists"/>
        </authorList>
    </citation>
    <scope>IDENTIFICATION</scope>
</reference>
<dbReference type="KEGG" id="gtt:GUITHDRAFT_105192"/>
<evidence type="ECO:0000313" key="12">
    <source>
        <dbReference type="Proteomes" id="UP000011087"/>
    </source>
</evidence>
<reference evidence="12" key="2">
    <citation type="submission" date="2012-11" db="EMBL/GenBank/DDBJ databases">
        <authorList>
            <person name="Kuo A."/>
            <person name="Curtis B.A."/>
            <person name="Tanifuji G."/>
            <person name="Burki F."/>
            <person name="Gruber A."/>
            <person name="Irimia M."/>
            <person name="Maruyama S."/>
            <person name="Arias M.C."/>
            <person name="Ball S.G."/>
            <person name="Gile G.H."/>
            <person name="Hirakawa Y."/>
            <person name="Hopkins J.F."/>
            <person name="Rensing S.A."/>
            <person name="Schmutz J."/>
            <person name="Symeonidi A."/>
            <person name="Elias M."/>
            <person name="Eveleigh R.J."/>
            <person name="Herman E.K."/>
            <person name="Klute M.J."/>
            <person name="Nakayama T."/>
            <person name="Obornik M."/>
            <person name="Reyes-Prieto A."/>
            <person name="Armbrust E.V."/>
            <person name="Aves S.J."/>
            <person name="Beiko R.G."/>
            <person name="Coutinho P."/>
            <person name="Dacks J.B."/>
            <person name="Durnford D.G."/>
            <person name="Fast N.M."/>
            <person name="Green B.R."/>
            <person name="Grisdale C."/>
            <person name="Hempe F."/>
            <person name="Henrissat B."/>
            <person name="Hoppner M.P."/>
            <person name="Ishida K.-I."/>
            <person name="Kim E."/>
            <person name="Koreny L."/>
            <person name="Kroth P.G."/>
            <person name="Liu Y."/>
            <person name="Malik S.-B."/>
            <person name="Maier U.G."/>
            <person name="McRose D."/>
            <person name="Mock T."/>
            <person name="Neilson J.A."/>
            <person name="Onodera N.T."/>
            <person name="Poole A.M."/>
            <person name="Pritham E.J."/>
            <person name="Richards T.A."/>
            <person name="Rocap G."/>
            <person name="Roy S.W."/>
            <person name="Sarai C."/>
            <person name="Schaack S."/>
            <person name="Shirato S."/>
            <person name="Slamovits C.H."/>
            <person name="Spencer D.F."/>
            <person name="Suzuki S."/>
            <person name="Worden A.Z."/>
            <person name="Zauner S."/>
            <person name="Barry K."/>
            <person name="Bell C."/>
            <person name="Bharti A.K."/>
            <person name="Crow J.A."/>
            <person name="Grimwood J."/>
            <person name="Kramer R."/>
            <person name="Lindquist E."/>
            <person name="Lucas S."/>
            <person name="Salamov A."/>
            <person name="McFadden G.I."/>
            <person name="Lane C.E."/>
            <person name="Keeling P.J."/>
            <person name="Gray M.W."/>
            <person name="Grigoriev I.V."/>
            <person name="Archibald J.M."/>
        </authorList>
    </citation>
    <scope>NUCLEOTIDE SEQUENCE</scope>
    <source>
        <strain evidence="12">CCMP2712</strain>
    </source>
</reference>
<reference evidence="10 12" key="1">
    <citation type="journal article" date="2012" name="Nature">
        <title>Algal genomes reveal evolutionary mosaicism and the fate of nucleomorphs.</title>
        <authorList>
            <consortium name="DOE Joint Genome Institute"/>
            <person name="Curtis B.A."/>
            <person name="Tanifuji G."/>
            <person name="Burki F."/>
            <person name="Gruber A."/>
            <person name="Irimia M."/>
            <person name="Maruyama S."/>
            <person name="Arias M.C."/>
            <person name="Ball S.G."/>
            <person name="Gile G.H."/>
            <person name="Hirakawa Y."/>
            <person name="Hopkins J.F."/>
            <person name="Kuo A."/>
            <person name="Rensing S.A."/>
            <person name="Schmutz J."/>
            <person name="Symeonidi A."/>
            <person name="Elias M."/>
            <person name="Eveleigh R.J."/>
            <person name="Herman E.K."/>
            <person name="Klute M.J."/>
            <person name="Nakayama T."/>
            <person name="Obornik M."/>
            <person name="Reyes-Prieto A."/>
            <person name="Armbrust E.V."/>
            <person name="Aves S.J."/>
            <person name="Beiko R.G."/>
            <person name="Coutinho P."/>
            <person name="Dacks J.B."/>
            <person name="Durnford D.G."/>
            <person name="Fast N.M."/>
            <person name="Green B.R."/>
            <person name="Grisdale C.J."/>
            <person name="Hempel F."/>
            <person name="Henrissat B."/>
            <person name="Hoppner M.P."/>
            <person name="Ishida K."/>
            <person name="Kim E."/>
            <person name="Koreny L."/>
            <person name="Kroth P.G."/>
            <person name="Liu Y."/>
            <person name="Malik S.B."/>
            <person name="Maier U.G."/>
            <person name="McRose D."/>
            <person name="Mock T."/>
            <person name="Neilson J.A."/>
            <person name="Onodera N.T."/>
            <person name="Poole A.M."/>
            <person name="Pritham E.J."/>
            <person name="Richards T.A."/>
            <person name="Rocap G."/>
            <person name="Roy S.W."/>
            <person name="Sarai C."/>
            <person name="Schaack S."/>
            <person name="Shirato S."/>
            <person name="Slamovits C.H."/>
            <person name="Spencer D.F."/>
            <person name="Suzuki S."/>
            <person name="Worden A.Z."/>
            <person name="Zauner S."/>
            <person name="Barry K."/>
            <person name="Bell C."/>
            <person name="Bharti A.K."/>
            <person name="Crow J.A."/>
            <person name="Grimwood J."/>
            <person name="Kramer R."/>
            <person name="Lindquist E."/>
            <person name="Lucas S."/>
            <person name="Salamov A."/>
            <person name="McFadden G.I."/>
            <person name="Lane C.E."/>
            <person name="Keeling P.J."/>
            <person name="Gray M.W."/>
            <person name="Grigoriev I.V."/>
            <person name="Archibald J.M."/>
        </authorList>
    </citation>
    <scope>NUCLEOTIDE SEQUENCE</scope>
    <source>
        <strain evidence="10 12">CCMP2712</strain>
    </source>
</reference>
<dbReference type="Proteomes" id="UP000011087">
    <property type="component" value="Unassembled WGS sequence"/>
</dbReference>
<evidence type="ECO:0000256" key="6">
    <source>
        <dbReference type="ARBA" id="ARBA00023136"/>
    </source>
</evidence>
<dbReference type="eggNOG" id="KOG0475">
    <property type="taxonomic scope" value="Eukaryota"/>
</dbReference>
<sequence length="483" mass="53273">MSSSDKRSSAEYAPVEEDEGDGNQEDTSTPFSRLSRLWDWDIVSPRPHLGASASDEEENEKKALKKRSHSDWDNHISLLDSAGVASEIDAVGGFYTHRSYQSLLDDPNHLTFRSHASKGEDTGRVSQPSEYSSIYYTPDDQDADFLTVDWAYYAEKDRERKRKVEKLNQELPEGQQVLARAWDGLQTWIALLLIGFFTGAVAAVVGIGVDLFTDLRFGFCEGRGFWISREMCCKEVRVGAACENWRDWHSMLSNVSSGGRRWIEFGSYSLVSVLQASFAAWLCVTFAPYAAGSGISEIKVVLGGFVIKKLLGGWTLIVKSMGLMLAVGAGMMVGKEGPCVHLGCCMANLISRLFSKYRGNEGKKRELMSSAAAAGVAVAFGAPVGGVLFSLEEVSSYFPPHIMWRSIFCAIVAAMSLNQLYPLPFGKHVMFEVTFHHEWQLLEIVPFALVGALGGLIGAFFVRCNTQICAARKTSAIKRLEES</sequence>
<dbReference type="GO" id="GO:0005769">
    <property type="term" value="C:early endosome"/>
    <property type="evidence" value="ECO:0007669"/>
    <property type="project" value="TreeGrafter"/>
</dbReference>
<organism evidence="10">
    <name type="scientific">Guillardia theta (strain CCMP2712)</name>
    <name type="common">Cryptophyte</name>
    <dbReference type="NCBI Taxonomy" id="905079"/>
    <lineage>
        <taxon>Eukaryota</taxon>
        <taxon>Cryptophyceae</taxon>
        <taxon>Pyrenomonadales</taxon>
        <taxon>Geminigeraceae</taxon>
        <taxon>Guillardia</taxon>
    </lineage>
</organism>
<dbReference type="EnsemblProtists" id="EKX49110">
    <property type="protein sequence ID" value="EKX49110"/>
    <property type="gene ID" value="GUITHDRAFT_105192"/>
</dbReference>
<dbReference type="InterPro" id="IPR014743">
    <property type="entry name" value="Cl-channel_core"/>
</dbReference>
<feature type="region of interest" description="Disordered" evidence="8">
    <location>
        <begin position="1"/>
        <end position="30"/>
    </location>
</feature>
<dbReference type="GO" id="GO:0005247">
    <property type="term" value="F:voltage-gated chloride channel activity"/>
    <property type="evidence" value="ECO:0007669"/>
    <property type="project" value="TreeGrafter"/>
</dbReference>
<feature type="transmembrane region" description="Helical" evidence="9">
    <location>
        <begin position="441"/>
        <end position="462"/>
    </location>
</feature>
<dbReference type="GO" id="GO:0005794">
    <property type="term" value="C:Golgi apparatus"/>
    <property type="evidence" value="ECO:0007669"/>
    <property type="project" value="TreeGrafter"/>
</dbReference>
<dbReference type="PANTHER" id="PTHR45711:SF6">
    <property type="entry name" value="CHLORIDE CHANNEL PROTEIN"/>
    <property type="match status" value="1"/>
</dbReference>
<evidence type="ECO:0000256" key="4">
    <source>
        <dbReference type="ARBA" id="ARBA00022989"/>
    </source>
</evidence>
<dbReference type="GeneID" id="17305781"/>
<evidence type="ECO:0000256" key="7">
    <source>
        <dbReference type="ARBA" id="ARBA00023214"/>
    </source>
</evidence>
<gene>
    <name evidence="10" type="ORF">GUITHDRAFT_105192</name>
</gene>
<dbReference type="PRINTS" id="PR00762">
    <property type="entry name" value="CLCHANNEL"/>
</dbReference>
<keyword evidence="5" id="KW-0406">Ion transport</keyword>
<dbReference type="STRING" id="905079.L1JLT8"/>
<keyword evidence="4 9" id="KW-1133">Transmembrane helix</keyword>
<dbReference type="RefSeq" id="XP_005836090.1">
    <property type="nucleotide sequence ID" value="XM_005836033.1"/>
</dbReference>
<dbReference type="SUPFAM" id="SSF81340">
    <property type="entry name" value="Clc chloride channel"/>
    <property type="match status" value="1"/>
</dbReference>
<accession>L1JLT8</accession>
<dbReference type="OrthoDB" id="44789at2759"/>
<evidence type="ECO:0000256" key="2">
    <source>
        <dbReference type="ARBA" id="ARBA00022448"/>
    </source>
</evidence>
<keyword evidence="7" id="KW-0868">Chloride</keyword>
<feature type="transmembrane region" description="Helical" evidence="9">
    <location>
        <begin position="265"/>
        <end position="289"/>
    </location>
</feature>
<evidence type="ECO:0008006" key="13">
    <source>
        <dbReference type="Google" id="ProtNLM"/>
    </source>
</evidence>
<evidence type="ECO:0000256" key="8">
    <source>
        <dbReference type="SAM" id="MobiDB-lite"/>
    </source>
</evidence>
<evidence type="ECO:0000256" key="3">
    <source>
        <dbReference type="ARBA" id="ARBA00022692"/>
    </source>
</evidence>
<feature type="transmembrane region" description="Helical" evidence="9">
    <location>
        <begin position="310"/>
        <end position="333"/>
    </location>
</feature>
<evidence type="ECO:0000313" key="10">
    <source>
        <dbReference type="EMBL" id="EKX49110.1"/>
    </source>
</evidence>
<comment type="subcellular location">
    <subcellularLocation>
        <location evidence="1">Membrane</location>
        <topology evidence="1">Multi-pass membrane protein</topology>
    </subcellularLocation>
</comment>
<feature type="transmembrane region" description="Helical" evidence="9">
    <location>
        <begin position="188"/>
        <end position="209"/>
    </location>
</feature>
<feature type="transmembrane region" description="Helical" evidence="9">
    <location>
        <begin position="402"/>
        <end position="421"/>
    </location>
</feature>
<dbReference type="HOGENOM" id="CLU_565571_0_0_1"/>
<evidence type="ECO:0000256" key="1">
    <source>
        <dbReference type="ARBA" id="ARBA00004141"/>
    </source>
</evidence>
<dbReference type="GO" id="GO:0005886">
    <property type="term" value="C:plasma membrane"/>
    <property type="evidence" value="ECO:0007669"/>
    <property type="project" value="TreeGrafter"/>
</dbReference>
<proteinExistence type="predicted"/>
<feature type="region of interest" description="Disordered" evidence="8">
    <location>
        <begin position="47"/>
        <end position="67"/>
    </location>
</feature>
<keyword evidence="2" id="KW-0813">Transport</keyword>
<dbReference type="Pfam" id="PF00654">
    <property type="entry name" value="Voltage_CLC"/>
    <property type="match status" value="1"/>
</dbReference>
<dbReference type="EMBL" id="JH992983">
    <property type="protein sequence ID" value="EKX49110.1"/>
    <property type="molecule type" value="Genomic_DNA"/>
</dbReference>
<feature type="compositionally biased region" description="Acidic residues" evidence="8">
    <location>
        <begin position="14"/>
        <end position="24"/>
    </location>
</feature>
<evidence type="ECO:0000313" key="11">
    <source>
        <dbReference type="EnsemblProtists" id="EKX49110"/>
    </source>
</evidence>